<evidence type="ECO:0000256" key="2">
    <source>
        <dbReference type="ARBA" id="ARBA00022448"/>
    </source>
</evidence>
<feature type="transmembrane region" description="Helical" evidence="7">
    <location>
        <begin position="167"/>
        <end position="189"/>
    </location>
</feature>
<feature type="transmembrane region" description="Helical" evidence="7">
    <location>
        <begin position="47"/>
        <end position="66"/>
    </location>
</feature>
<evidence type="ECO:0000259" key="8">
    <source>
        <dbReference type="Pfam" id="PF01490"/>
    </source>
</evidence>
<dbReference type="Gramene" id="EOY13909">
    <property type="protein sequence ID" value="EOY13909"/>
    <property type="gene ID" value="TCM_032664"/>
</dbReference>
<sequence length="405" mass="43803">MANELRTPLTQTTTGSSFIKACFNGTNAFLGIGLLTVPYALASGGWLSLFFFFLIGIMTFYTGILLKKCMDANPSIKSYLDIAEHAFGKKGRILVMIIMNSELYLVAIGLLILEGDNLHKLFPKFMVKLGTILVDGRQAFVVLTALVILPSMLLTDLSILSYVSATGVFSCLLIFGSTLCVGAIGGVGFNARGKLLNMNGIPTAVSLYIVCFAGHPVIPSIYTSMRDTHQFSKVLLFSFVLTTITYASTAMVGYLMYGDGVESQITLNLPTREVAAKVAIYTTLLIPVTRYALMVTPVATAIEGGLSENLKNWRAVKLFIRIALLVSTTIVAFVFPYFENLMAIVGSIFVVLASFVLPCLCYLKASGSYQSWSCKLICIVGIIVFGTIAGVLGTYSSISELVHDM</sequence>
<gene>
    <name evidence="9" type="ORF">TCM_032664</name>
</gene>
<keyword evidence="6 7" id="KW-0472">Membrane</keyword>
<dbReference type="InterPro" id="IPR013057">
    <property type="entry name" value="AA_transpt_TM"/>
</dbReference>
<keyword evidence="5 7" id="KW-1133">Transmembrane helix</keyword>
<dbReference type="GO" id="GO:0003333">
    <property type="term" value="P:amino acid transmembrane transport"/>
    <property type="evidence" value="ECO:0000318"/>
    <property type="project" value="GO_Central"/>
</dbReference>
<keyword evidence="3 7" id="KW-0812">Transmembrane</keyword>
<evidence type="ECO:0000313" key="9">
    <source>
        <dbReference type="EMBL" id="EOY13909.1"/>
    </source>
</evidence>
<evidence type="ECO:0000256" key="4">
    <source>
        <dbReference type="ARBA" id="ARBA00022970"/>
    </source>
</evidence>
<feature type="transmembrane region" description="Helical" evidence="7">
    <location>
        <begin position="201"/>
        <end position="222"/>
    </location>
</feature>
<accession>A0A061FHG2</accession>
<dbReference type="InParanoid" id="A0A061FHG2"/>
<dbReference type="PANTHER" id="PTHR22950:SF705">
    <property type="entry name" value="AMINO ACID TRANSPORTER AVT1I-LIKE"/>
    <property type="match status" value="1"/>
</dbReference>
<organism evidence="9 10">
    <name type="scientific">Theobroma cacao</name>
    <name type="common">Cacao</name>
    <name type="synonym">Cocoa</name>
    <dbReference type="NCBI Taxonomy" id="3641"/>
    <lineage>
        <taxon>Eukaryota</taxon>
        <taxon>Viridiplantae</taxon>
        <taxon>Streptophyta</taxon>
        <taxon>Embryophyta</taxon>
        <taxon>Tracheophyta</taxon>
        <taxon>Spermatophyta</taxon>
        <taxon>Magnoliopsida</taxon>
        <taxon>eudicotyledons</taxon>
        <taxon>Gunneridae</taxon>
        <taxon>Pentapetalae</taxon>
        <taxon>rosids</taxon>
        <taxon>malvids</taxon>
        <taxon>Malvales</taxon>
        <taxon>Malvaceae</taxon>
        <taxon>Byttnerioideae</taxon>
        <taxon>Theobroma</taxon>
    </lineage>
</organism>
<feature type="transmembrane region" description="Helical" evidence="7">
    <location>
        <begin position="344"/>
        <end position="363"/>
    </location>
</feature>
<feature type="transmembrane region" description="Helical" evidence="7">
    <location>
        <begin position="234"/>
        <end position="258"/>
    </location>
</feature>
<feature type="transmembrane region" description="Helical" evidence="7">
    <location>
        <begin position="139"/>
        <end position="160"/>
    </location>
</feature>
<dbReference type="HOGENOM" id="CLU_009646_1_1_1"/>
<evidence type="ECO:0000256" key="1">
    <source>
        <dbReference type="ARBA" id="ARBA00004141"/>
    </source>
</evidence>
<keyword evidence="10" id="KW-1185">Reference proteome</keyword>
<dbReference type="eggNOG" id="KOG1303">
    <property type="taxonomic scope" value="Eukaryota"/>
</dbReference>
<evidence type="ECO:0000313" key="10">
    <source>
        <dbReference type="Proteomes" id="UP000026915"/>
    </source>
</evidence>
<evidence type="ECO:0000256" key="3">
    <source>
        <dbReference type="ARBA" id="ARBA00022692"/>
    </source>
</evidence>
<protein>
    <submittedName>
        <fullName evidence="9">Transmembrane amino acid transporter family protein isoform 1</fullName>
    </submittedName>
</protein>
<dbReference type="OrthoDB" id="655540at2759"/>
<feature type="transmembrane region" description="Helical" evidence="7">
    <location>
        <begin position="278"/>
        <end position="306"/>
    </location>
</feature>
<feature type="transmembrane region" description="Helical" evidence="7">
    <location>
        <begin position="21"/>
        <end position="41"/>
    </location>
</feature>
<dbReference type="Pfam" id="PF01490">
    <property type="entry name" value="Aa_trans"/>
    <property type="match status" value="1"/>
</dbReference>
<feature type="transmembrane region" description="Helical" evidence="7">
    <location>
        <begin position="93"/>
        <end position="113"/>
    </location>
</feature>
<feature type="transmembrane region" description="Helical" evidence="7">
    <location>
        <begin position="318"/>
        <end position="338"/>
    </location>
</feature>
<dbReference type="EMBL" id="CM001885">
    <property type="protein sequence ID" value="EOY13909.1"/>
    <property type="molecule type" value="Genomic_DNA"/>
</dbReference>
<evidence type="ECO:0000256" key="6">
    <source>
        <dbReference type="ARBA" id="ARBA00023136"/>
    </source>
</evidence>
<proteinExistence type="predicted"/>
<evidence type="ECO:0000256" key="5">
    <source>
        <dbReference type="ARBA" id="ARBA00022989"/>
    </source>
</evidence>
<dbReference type="GO" id="GO:0016020">
    <property type="term" value="C:membrane"/>
    <property type="evidence" value="ECO:0000318"/>
    <property type="project" value="GO_Central"/>
</dbReference>
<dbReference type="Proteomes" id="UP000026915">
    <property type="component" value="Chromosome 7"/>
</dbReference>
<dbReference type="AlphaFoldDB" id="A0A061FHG2"/>
<dbReference type="KEGG" id="tcc:18594696"/>
<dbReference type="OMA" id="RYALMVT"/>
<feature type="domain" description="Amino acid transporter transmembrane" evidence="8">
    <location>
        <begin position="15"/>
        <end position="398"/>
    </location>
</feature>
<keyword evidence="2" id="KW-0813">Transport</keyword>
<dbReference type="Gramene" id="Tc07v2_t012750.1">
    <property type="protein sequence ID" value="Tc07v2_p012750.1"/>
    <property type="gene ID" value="Tc07v2_g012750"/>
</dbReference>
<keyword evidence="4" id="KW-0029">Amino-acid transport</keyword>
<name>A0A061FHG2_THECC</name>
<dbReference type="GO" id="GO:0015171">
    <property type="term" value="F:amino acid transmembrane transporter activity"/>
    <property type="evidence" value="ECO:0000318"/>
    <property type="project" value="GO_Central"/>
</dbReference>
<feature type="transmembrane region" description="Helical" evidence="7">
    <location>
        <begin position="375"/>
        <end position="398"/>
    </location>
</feature>
<comment type="subcellular location">
    <subcellularLocation>
        <location evidence="1">Membrane</location>
        <topology evidence="1">Multi-pass membrane protein</topology>
    </subcellularLocation>
</comment>
<evidence type="ECO:0000256" key="7">
    <source>
        <dbReference type="SAM" id="Phobius"/>
    </source>
</evidence>
<dbReference type="PANTHER" id="PTHR22950">
    <property type="entry name" value="AMINO ACID TRANSPORTER"/>
    <property type="match status" value="1"/>
</dbReference>
<reference evidence="9 10" key="1">
    <citation type="journal article" date="2013" name="Genome Biol.">
        <title>The genome sequence of the most widely cultivated cacao type and its use to identify candidate genes regulating pod color.</title>
        <authorList>
            <person name="Motamayor J.C."/>
            <person name="Mockaitis K."/>
            <person name="Schmutz J."/>
            <person name="Haiminen N."/>
            <person name="Iii D.L."/>
            <person name="Cornejo O."/>
            <person name="Findley S.D."/>
            <person name="Zheng P."/>
            <person name="Utro F."/>
            <person name="Royaert S."/>
            <person name="Saski C."/>
            <person name="Jenkins J."/>
            <person name="Podicheti R."/>
            <person name="Zhao M."/>
            <person name="Scheffler B.E."/>
            <person name="Stack J.C."/>
            <person name="Feltus F.A."/>
            <person name="Mustiga G.M."/>
            <person name="Amores F."/>
            <person name="Phillips W."/>
            <person name="Marelli J.P."/>
            <person name="May G.D."/>
            <person name="Shapiro H."/>
            <person name="Ma J."/>
            <person name="Bustamante C.D."/>
            <person name="Schnell R.J."/>
            <person name="Main D."/>
            <person name="Gilbert D."/>
            <person name="Parida L."/>
            <person name="Kuhn D.N."/>
        </authorList>
    </citation>
    <scope>NUCLEOTIDE SEQUENCE [LARGE SCALE GENOMIC DNA]</scope>
    <source>
        <strain evidence="10">cv. Matina 1-6</strain>
    </source>
</reference>
<dbReference type="GO" id="GO:0031090">
    <property type="term" value="C:organelle membrane"/>
    <property type="evidence" value="ECO:0007669"/>
    <property type="project" value="UniProtKB-ARBA"/>
</dbReference>